<evidence type="ECO:0000313" key="1">
    <source>
        <dbReference type="EMBL" id="CEG10422.1"/>
    </source>
</evidence>
<comment type="caution">
    <text evidence="1">The sequence shown here is derived from an EMBL/GenBank/DDBJ whole genome shotgun (WGS) entry which is preliminary data.</text>
</comment>
<dbReference type="EMBL" id="CCAZ020000002">
    <property type="protein sequence ID" value="CEG10422.1"/>
    <property type="molecule type" value="Genomic_DNA"/>
</dbReference>
<gene>
    <name evidence="1" type="ORF">BN961_03862</name>
</gene>
<evidence type="ECO:0000313" key="2">
    <source>
        <dbReference type="Proteomes" id="UP000035762"/>
    </source>
</evidence>
<keyword evidence="2" id="KW-1185">Reference proteome</keyword>
<protein>
    <submittedName>
        <fullName evidence="1">Uncharacterized protein</fullName>
    </submittedName>
</protein>
<accession>A0A090MVB5</accession>
<reference evidence="1 2" key="1">
    <citation type="journal article" date="2014" name="Genome Announc.">
        <title>Genome Sequence of Afipia felis Strain 76713, Isolated in Hospital Water Using an Amoeba Co-Culture Procedure.</title>
        <authorList>
            <person name="Benamar S."/>
            <person name="La Scola B."/>
            <person name="Croce O."/>
        </authorList>
    </citation>
    <scope>NUCLEOTIDE SEQUENCE [LARGE SCALE GENOMIC DNA]</scope>
    <source>
        <strain evidence="1 2">76713</strain>
    </source>
</reference>
<sequence length="199" mass="21321">MTKQRAITSRDHGACVLEEGFDGVSRGGCLPIVAVERAKSEDDLRYILLRGASAMTVECLQHPAQARAPLLREAGIGRYRTAMQSGEQTGDGLKPVEAFDAERYECAERFGPARSGAVHQPHTLAISEIENRIGLAVSVDADCGGDRWVLVSAGEQNTGQGAENDGAGVVLGKPNRVRFGRIQQRVHGEIVIPTAVLSF</sequence>
<organism evidence="1 2">
    <name type="scientific">Afipia felis</name>
    <name type="common">Cat scratch disease bacillus</name>
    <dbReference type="NCBI Taxonomy" id="1035"/>
    <lineage>
        <taxon>Bacteria</taxon>
        <taxon>Pseudomonadati</taxon>
        <taxon>Pseudomonadota</taxon>
        <taxon>Alphaproteobacteria</taxon>
        <taxon>Hyphomicrobiales</taxon>
        <taxon>Nitrobacteraceae</taxon>
        <taxon>Afipia</taxon>
    </lineage>
</organism>
<proteinExistence type="predicted"/>
<dbReference type="AlphaFoldDB" id="A0A090MVB5"/>
<name>A0A090MVB5_AFIFE</name>
<dbReference type="Proteomes" id="UP000035762">
    <property type="component" value="Unassembled WGS sequence"/>
</dbReference>